<feature type="region of interest" description="Disordered" evidence="1">
    <location>
        <begin position="43"/>
        <end position="70"/>
    </location>
</feature>
<gene>
    <name evidence="2" type="ORF">GCM10007231_29180</name>
</gene>
<sequence length="70" mass="7606">MSDDGAEAGLTSKPHRDQRALDESAPYVGRFACDWHRLAVQDAPDDATTDPNGLHAQTLAPFSQRRKATA</sequence>
<protein>
    <submittedName>
        <fullName evidence="2">Uncharacterized protein</fullName>
    </submittedName>
</protein>
<comment type="caution">
    <text evidence="2">The sequence shown here is derived from an EMBL/GenBank/DDBJ whole genome shotgun (WGS) entry which is preliminary data.</text>
</comment>
<name>A0ABQ1QHE6_9ACTN</name>
<evidence type="ECO:0000313" key="2">
    <source>
        <dbReference type="EMBL" id="GGD27843.1"/>
    </source>
</evidence>
<evidence type="ECO:0000256" key="1">
    <source>
        <dbReference type="SAM" id="MobiDB-lite"/>
    </source>
</evidence>
<dbReference type="Proteomes" id="UP000630594">
    <property type="component" value="Unassembled WGS sequence"/>
</dbReference>
<organism evidence="2 3">
    <name type="scientific">Nocardioides daphniae</name>
    <dbReference type="NCBI Taxonomy" id="402297"/>
    <lineage>
        <taxon>Bacteria</taxon>
        <taxon>Bacillati</taxon>
        <taxon>Actinomycetota</taxon>
        <taxon>Actinomycetes</taxon>
        <taxon>Propionibacteriales</taxon>
        <taxon>Nocardioidaceae</taxon>
        <taxon>Nocardioides</taxon>
    </lineage>
</organism>
<dbReference type="EMBL" id="BMCK01000005">
    <property type="protein sequence ID" value="GGD27843.1"/>
    <property type="molecule type" value="Genomic_DNA"/>
</dbReference>
<proteinExistence type="predicted"/>
<accession>A0ABQ1QHE6</accession>
<feature type="region of interest" description="Disordered" evidence="1">
    <location>
        <begin position="1"/>
        <end position="23"/>
    </location>
</feature>
<reference evidence="3" key="1">
    <citation type="journal article" date="2019" name="Int. J. Syst. Evol. Microbiol.">
        <title>The Global Catalogue of Microorganisms (GCM) 10K type strain sequencing project: providing services to taxonomists for standard genome sequencing and annotation.</title>
        <authorList>
            <consortium name="The Broad Institute Genomics Platform"/>
            <consortium name="The Broad Institute Genome Sequencing Center for Infectious Disease"/>
            <person name="Wu L."/>
            <person name="Ma J."/>
        </authorList>
    </citation>
    <scope>NUCLEOTIDE SEQUENCE [LARGE SCALE GENOMIC DNA]</scope>
    <source>
        <strain evidence="3">CCM 7403</strain>
    </source>
</reference>
<keyword evidence="3" id="KW-1185">Reference proteome</keyword>
<evidence type="ECO:0000313" key="3">
    <source>
        <dbReference type="Proteomes" id="UP000630594"/>
    </source>
</evidence>